<dbReference type="AlphaFoldDB" id="A0A193C9U0"/>
<feature type="region of interest" description="Disordered" evidence="1">
    <location>
        <begin position="86"/>
        <end position="130"/>
    </location>
</feature>
<evidence type="ECO:0000256" key="1">
    <source>
        <dbReference type="SAM" id="MobiDB-lite"/>
    </source>
</evidence>
<evidence type="ECO:0000313" key="2">
    <source>
        <dbReference type="EMBL" id="ANN21090.1"/>
    </source>
</evidence>
<evidence type="ECO:0000313" key="3">
    <source>
        <dbReference type="Proteomes" id="UP000093695"/>
    </source>
</evidence>
<dbReference type="Proteomes" id="UP000093695">
    <property type="component" value="Chromosome"/>
</dbReference>
<dbReference type="KEGG" id="aori:SD37_39580"/>
<protein>
    <submittedName>
        <fullName evidence="2">Uncharacterized protein</fullName>
    </submittedName>
</protein>
<feature type="compositionally biased region" description="Basic and acidic residues" evidence="1">
    <location>
        <begin position="114"/>
        <end position="130"/>
    </location>
</feature>
<gene>
    <name evidence="2" type="ORF">SD37_39580</name>
</gene>
<name>A0A193C9U0_AMYOR</name>
<accession>A0A193C9U0</accession>
<dbReference type="EMBL" id="CP016174">
    <property type="protein sequence ID" value="ANN21090.1"/>
    <property type="molecule type" value="Genomic_DNA"/>
</dbReference>
<dbReference type="RefSeq" id="WP_044855196.1">
    <property type="nucleotide sequence ID" value="NZ_CP016174.1"/>
</dbReference>
<organism evidence="2 3">
    <name type="scientific">Amycolatopsis orientalis</name>
    <name type="common">Nocardia orientalis</name>
    <dbReference type="NCBI Taxonomy" id="31958"/>
    <lineage>
        <taxon>Bacteria</taxon>
        <taxon>Bacillati</taxon>
        <taxon>Actinomycetota</taxon>
        <taxon>Actinomycetes</taxon>
        <taxon>Pseudonocardiales</taxon>
        <taxon>Pseudonocardiaceae</taxon>
        <taxon>Amycolatopsis</taxon>
    </lineage>
</organism>
<reference evidence="2 3" key="1">
    <citation type="journal article" date="2015" name="Genome Announc.">
        <title>Draft Genome Sequence of Norvancomycin-Producing Strain Amycolatopsis orientalis CPCC200066.</title>
        <authorList>
            <person name="Lei X."/>
            <person name="Yuan F."/>
            <person name="Shi Y."/>
            <person name="Li X."/>
            <person name="Wang L."/>
            <person name="Hong B."/>
        </authorList>
    </citation>
    <scope>NUCLEOTIDE SEQUENCE [LARGE SCALE GENOMIC DNA]</scope>
    <source>
        <strain evidence="2 3">B-37</strain>
    </source>
</reference>
<sequence>MSRTLIPFDGGFWLDTCEMGETRAIARREPGQPVVGQAAGQCVGCDRSRTCGPGEQQGRDLCPQAKHFVRRGRLSGEAFQECGQPRWERESMIGEPQGGTGGRRGHVVVAQPHDGGDGKSIEEGEGACDTKREREAFLVKTSA</sequence>
<proteinExistence type="predicted"/>
<keyword evidence="3" id="KW-1185">Reference proteome</keyword>